<dbReference type="PANTHER" id="PTHR42731">
    <property type="entry name" value="SLL1084 PROTEIN"/>
    <property type="match status" value="1"/>
</dbReference>
<dbReference type="PANTHER" id="PTHR42731:SF5">
    <property type="entry name" value="RADICAL SAM DOMAIN PROTEIN"/>
    <property type="match status" value="1"/>
</dbReference>
<dbReference type="OrthoDB" id="9806827at2"/>
<reference evidence="2 3" key="1">
    <citation type="journal article" date="2013" name="Environ. Microbiol.">
        <title>Complete genome, catabolic sub-proteomes and key-metabolites of Desulfobacula toluolica Tol2, a marine, aromatic compound-degrading, sulfate-reducing bacterium.</title>
        <authorList>
            <person name="Wohlbrand L."/>
            <person name="Jacob J.H."/>
            <person name="Kube M."/>
            <person name="Mussmann M."/>
            <person name="Jarling R."/>
            <person name="Beck A."/>
            <person name="Amann R."/>
            <person name="Wilkes H."/>
            <person name="Reinhardt R."/>
            <person name="Rabus R."/>
        </authorList>
    </citation>
    <scope>NUCLEOTIDE SEQUENCE [LARGE SCALE GENOMIC DNA]</scope>
    <source>
        <strain evidence="3">DSM 7467 / Tol2</strain>
    </source>
</reference>
<dbReference type="Proteomes" id="UP000007347">
    <property type="component" value="Chromosome"/>
</dbReference>
<dbReference type="EMBL" id="FO203503">
    <property type="protein sequence ID" value="CCK79367.1"/>
    <property type="molecule type" value="Genomic_DNA"/>
</dbReference>
<evidence type="ECO:0000259" key="1">
    <source>
        <dbReference type="PROSITE" id="PS51918"/>
    </source>
</evidence>
<organism evidence="2 3">
    <name type="scientific">Desulfobacula toluolica (strain DSM 7467 / Tol2)</name>
    <dbReference type="NCBI Taxonomy" id="651182"/>
    <lineage>
        <taxon>Bacteria</taxon>
        <taxon>Pseudomonadati</taxon>
        <taxon>Thermodesulfobacteriota</taxon>
        <taxon>Desulfobacteria</taxon>
        <taxon>Desulfobacterales</taxon>
        <taxon>Desulfobacteraceae</taxon>
        <taxon>Desulfobacula</taxon>
    </lineage>
</organism>
<dbReference type="AlphaFoldDB" id="K0NKV4"/>
<dbReference type="Gene3D" id="3.80.30.20">
    <property type="entry name" value="tm_1862 like domain"/>
    <property type="match status" value="1"/>
</dbReference>
<accession>K0NKV4</accession>
<dbReference type="Pfam" id="PF19864">
    <property type="entry name" value="Radical_SAM_N2"/>
    <property type="match status" value="1"/>
</dbReference>
<gene>
    <name evidence="2" type="ordered locus">TOL2_C12040</name>
</gene>
<feature type="domain" description="Radical SAM core" evidence="1">
    <location>
        <begin position="225"/>
        <end position="463"/>
    </location>
</feature>
<dbReference type="InterPro" id="IPR058240">
    <property type="entry name" value="rSAM_sf"/>
</dbReference>
<dbReference type="InterPro" id="IPR007197">
    <property type="entry name" value="rSAM"/>
</dbReference>
<dbReference type="PATRIC" id="fig|651182.5.peg.1449"/>
<dbReference type="SUPFAM" id="SSF102114">
    <property type="entry name" value="Radical SAM enzymes"/>
    <property type="match status" value="1"/>
</dbReference>
<dbReference type="RefSeq" id="WP_014956714.1">
    <property type="nucleotide sequence ID" value="NC_018645.1"/>
</dbReference>
<protein>
    <submittedName>
        <fullName evidence="2">Radical SAM domain protein</fullName>
    </submittedName>
</protein>
<dbReference type="SFLD" id="SFLDG01082">
    <property type="entry name" value="B12-binding_domain_containing"/>
    <property type="match status" value="1"/>
</dbReference>
<dbReference type="PROSITE" id="PS51918">
    <property type="entry name" value="RADICAL_SAM"/>
    <property type="match status" value="1"/>
</dbReference>
<dbReference type="GO" id="GO:0003824">
    <property type="term" value="F:catalytic activity"/>
    <property type="evidence" value="ECO:0007669"/>
    <property type="project" value="InterPro"/>
</dbReference>
<dbReference type="STRING" id="651182.TOL2_C12040"/>
<sequence>MKKRLKQPRNYGSENEVIEQGAIIKKGRGLIKTALVYPNSYKAGMSSLGFQTVYRIANQIHTVACERVFLSEPGQRNVQRPKSLESGLSIDQFDIILFSISFENDFIHLVQLLEEAEIPLRSSNRNHTHPLVIAGGVVCFLNPEPIAPFIDCFLLGEAECLLDSFFDAFSKKIDKKSFLKTMEKRIPGAYVPALHTRESPFQIKVQYLENLDMVTTSTSILTSGTAFKDTFLIETLKGCPHGCRFCSSGFIYRPPRIYPAKNIYAAIDKAVGKTDKIGFVSSAIADHPDIKKICNYGLKHNFKLSFSSLRADKLSDELIGAMSNSKVKTATIAPEAGSIRMRNIINKNIDEHDILSATQRLVNSGIINLRLYFMIGLPFEEDQDVHAIVELTKKIKSVFLETSKKKKKIGTITLSVNPFIPKPSTPFQWAAMEDQTALKHKVNIIKQGLKKIPNVKVNVESLRKAKIHALLSLGDQKTADIIESALKKGWTSAIKVNSAYCHSIIHQEKSVETPLPWDFLDNRIKKQFLAKEFVKAKQEKKSPPCPMIDCKTCKKCI</sequence>
<dbReference type="CDD" id="cd01335">
    <property type="entry name" value="Radical_SAM"/>
    <property type="match status" value="1"/>
</dbReference>
<keyword evidence="3" id="KW-1185">Reference proteome</keyword>
<dbReference type="HOGENOM" id="CLU_011543_3_3_7"/>
<dbReference type="KEGG" id="dto:TOL2_C12040"/>
<dbReference type="SMART" id="SM00729">
    <property type="entry name" value="Elp3"/>
    <property type="match status" value="1"/>
</dbReference>
<name>K0NKV4_DESTT</name>
<dbReference type="SFLD" id="SFLDS00029">
    <property type="entry name" value="Radical_SAM"/>
    <property type="match status" value="1"/>
</dbReference>
<evidence type="ECO:0000313" key="3">
    <source>
        <dbReference type="Proteomes" id="UP000007347"/>
    </source>
</evidence>
<dbReference type="InterPro" id="IPR045784">
    <property type="entry name" value="Radical_SAM_N2"/>
</dbReference>
<evidence type="ECO:0000313" key="2">
    <source>
        <dbReference type="EMBL" id="CCK79367.1"/>
    </source>
</evidence>
<dbReference type="InterPro" id="IPR023404">
    <property type="entry name" value="rSAM_horseshoe"/>
</dbReference>
<dbReference type="InterPro" id="IPR006638">
    <property type="entry name" value="Elp3/MiaA/NifB-like_rSAM"/>
</dbReference>
<dbReference type="GO" id="GO:0051536">
    <property type="term" value="F:iron-sulfur cluster binding"/>
    <property type="evidence" value="ECO:0007669"/>
    <property type="project" value="InterPro"/>
</dbReference>
<proteinExistence type="predicted"/>
<dbReference type="Pfam" id="PF04055">
    <property type="entry name" value="Radical_SAM"/>
    <property type="match status" value="1"/>
</dbReference>